<dbReference type="SUPFAM" id="SSF51735">
    <property type="entry name" value="NAD(P)-binding Rossmann-fold domains"/>
    <property type="match status" value="1"/>
</dbReference>
<feature type="domain" description="NAD-dependent epimerase/dehydratase" evidence="1">
    <location>
        <begin position="5"/>
        <end position="46"/>
    </location>
</feature>
<organism evidence="2 3">
    <name type="scientific">Poriferisphaera corsica</name>
    <dbReference type="NCBI Taxonomy" id="2528020"/>
    <lineage>
        <taxon>Bacteria</taxon>
        <taxon>Pseudomonadati</taxon>
        <taxon>Planctomycetota</taxon>
        <taxon>Phycisphaerae</taxon>
        <taxon>Phycisphaerales</taxon>
        <taxon>Phycisphaeraceae</taxon>
        <taxon>Poriferisphaera</taxon>
    </lineage>
</organism>
<dbReference type="InterPro" id="IPR001509">
    <property type="entry name" value="Epimerase_deHydtase"/>
</dbReference>
<evidence type="ECO:0000313" key="2">
    <source>
        <dbReference type="EMBL" id="QDU33262.1"/>
    </source>
</evidence>
<dbReference type="RefSeq" id="WP_145076105.1">
    <property type="nucleotide sequence ID" value="NZ_CP036425.1"/>
</dbReference>
<gene>
    <name evidence="2" type="ORF">KS4_13070</name>
</gene>
<dbReference type="Pfam" id="PF01370">
    <property type="entry name" value="Epimerase"/>
    <property type="match status" value="1"/>
</dbReference>
<dbReference type="InterPro" id="IPR036291">
    <property type="entry name" value="NAD(P)-bd_dom_sf"/>
</dbReference>
<reference evidence="2 3" key="1">
    <citation type="submission" date="2019-02" db="EMBL/GenBank/DDBJ databases">
        <title>Deep-cultivation of Planctomycetes and their phenomic and genomic characterization uncovers novel biology.</title>
        <authorList>
            <person name="Wiegand S."/>
            <person name="Jogler M."/>
            <person name="Boedeker C."/>
            <person name="Pinto D."/>
            <person name="Vollmers J."/>
            <person name="Rivas-Marin E."/>
            <person name="Kohn T."/>
            <person name="Peeters S.H."/>
            <person name="Heuer A."/>
            <person name="Rast P."/>
            <person name="Oberbeckmann S."/>
            <person name="Bunk B."/>
            <person name="Jeske O."/>
            <person name="Meyerdierks A."/>
            <person name="Storesund J.E."/>
            <person name="Kallscheuer N."/>
            <person name="Luecker S."/>
            <person name="Lage O.M."/>
            <person name="Pohl T."/>
            <person name="Merkel B.J."/>
            <person name="Hornburger P."/>
            <person name="Mueller R.-W."/>
            <person name="Bruemmer F."/>
            <person name="Labrenz M."/>
            <person name="Spormann A.M."/>
            <person name="Op den Camp H."/>
            <person name="Overmann J."/>
            <person name="Amann R."/>
            <person name="Jetten M.S.M."/>
            <person name="Mascher T."/>
            <person name="Medema M.H."/>
            <person name="Devos D.P."/>
            <person name="Kaster A.-K."/>
            <person name="Ovreas L."/>
            <person name="Rohde M."/>
            <person name="Galperin M.Y."/>
            <person name="Jogler C."/>
        </authorList>
    </citation>
    <scope>NUCLEOTIDE SEQUENCE [LARGE SCALE GENOMIC DNA]</scope>
    <source>
        <strain evidence="2 3">KS4</strain>
    </source>
</reference>
<dbReference type="KEGG" id="pcor:KS4_13070"/>
<dbReference type="AlphaFoldDB" id="A0A517YSY0"/>
<name>A0A517YSY0_9BACT</name>
<accession>A0A517YSY0</accession>
<evidence type="ECO:0000259" key="1">
    <source>
        <dbReference type="Pfam" id="PF01370"/>
    </source>
</evidence>
<keyword evidence="3" id="KW-1185">Reference proteome</keyword>
<dbReference type="Gene3D" id="3.40.50.720">
    <property type="entry name" value="NAD(P)-binding Rossmann-like Domain"/>
    <property type="match status" value="1"/>
</dbReference>
<dbReference type="EMBL" id="CP036425">
    <property type="protein sequence ID" value="QDU33262.1"/>
    <property type="molecule type" value="Genomic_DNA"/>
</dbReference>
<sequence length="50" mass="5526">MRADADSYNLNTVSLRYFNTFGPRQNVNSADTAVIVTFAKSLIANETSKI</sequence>
<protein>
    <recommendedName>
        <fullName evidence="1">NAD-dependent epimerase/dehydratase domain-containing protein</fullName>
    </recommendedName>
</protein>
<evidence type="ECO:0000313" key="3">
    <source>
        <dbReference type="Proteomes" id="UP000317369"/>
    </source>
</evidence>
<dbReference type="Proteomes" id="UP000317369">
    <property type="component" value="Chromosome"/>
</dbReference>
<proteinExistence type="predicted"/>